<gene>
    <name evidence="5" type="ORF">BatF92_22480</name>
</gene>
<dbReference type="InterPro" id="IPR045304">
    <property type="entry name" value="LbH_SAT"/>
</dbReference>
<dbReference type="RefSeq" id="WP_022471254.1">
    <property type="nucleotide sequence ID" value="NZ_AP022660.1"/>
</dbReference>
<dbReference type="PANTHER" id="PTHR43017:SF1">
    <property type="entry name" value="ACETYLTRANSFERASE YJL218W-RELATED"/>
    <property type="match status" value="1"/>
</dbReference>
<dbReference type="PIRSF" id="PIRSF000441">
    <property type="entry name" value="CysE"/>
    <property type="match status" value="1"/>
</dbReference>
<dbReference type="EMBL" id="AP022660">
    <property type="protein sequence ID" value="BCA50306.1"/>
    <property type="molecule type" value="Genomic_DNA"/>
</dbReference>
<dbReference type="InterPro" id="IPR001451">
    <property type="entry name" value="Hexapep"/>
</dbReference>
<organism evidence="5 6">
    <name type="scientific">Bacteroides thetaiotaomicron</name>
    <dbReference type="NCBI Taxonomy" id="818"/>
    <lineage>
        <taxon>Bacteria</taxon>
        <taxon>Pseudomonadati</taxon>
        <taxon>Bacteroidota</taxon>
        <taxon>Bacteroidia</taxon>
        <taxon>Bacteroidales</taxon>
        <taxon>Bacteroidaceae</taxon>
        <taxon>Bacteroides</taxon>
    </lineage>
</organism>
<dbReference type="GO" id="GO:0005737">
    <property type="term" value="C:cytoplasm"/>
    <property type="evidence" value="ECO:0007669"/>
    <property type="project" value="InterPro"/>
</dbReference>
<comment type="similarity">
    <text evidence="1">Belongs to the transferase hexapeptide repeat family.</text>
</comment>
<reference evidence="5 6" key="1">
    <citation type="submission" date="2020-02" db="EMBL/GenBank/DDBJ databases">
        <title>Whole-genome sequencing and comparative analysis of the genomes of Bacteroides thetaiotaomicron and Escherichia coli isolated from a healthy resident in Vietnam.</title>
        <authorList>
            <person name="Mohsin M."/>
            <person name="Tanaka K."/>
            <person name="Kawahara R."/>
            <person name="Kondo S."/>
            <person name="Noguchi H."/>
            <person name="Motooka D."/>
            <person name="Nakamura S."/>
            <person name="Khong D.T."/>
            <person name="Nguyen T.N."/>
            <person name="Tran H.T."/>
            <person name="Yamamoto Y."/>
        </authorList>
    </citation>
    <scope>NUCLEOTIDE SEQUENCE [LARGE SCALE GENOMIC DNA]</scope>
    <source>
        <strain evidence="5 6">F9-2</strain>
    </source>
</reference>
<keyword evidence="4" id="KW-0012">Acyltransferase</keyword>
<dbReference type="InterPro" id="IPR011004">
    <property type="entry name" value="Trimer_LpxA-like_sf"/>
</dbReference>
<evidence type="ECO:0000313" key="5">
    <source>
        <dbReference type="EMBL" id="BCA50306.1"/>
    </source>
</evidence>
<dbReference type="AlphaFoldDB" id="A0A679HH10"/>
<dbReference type="Proteomes" id="UP000500882">
    <property type="component" value="Chromosome"/>
</dbReference>
<dbReference type="SUPFAM" id="SSF51161">
    <property type="entry name" value="Trimeric LpxA-like enzymes"/>
    <property type="match status" value="1"/>
</dbReference>
<evidence type="ECO:0000256" key="2">
    <source>
        <dbReference type="ARBA" id="ARBA00022679"/>
    </source>
</evidence>
<name>A0A679HH10_BACT4</name>
<keyword evidence="3" id="KW-0677">Repeat</keyword>
<dbReference type="GO" id="GO:0006535">
    <property type="term" value="P:cysteine biosynthetic process from serine"/>
    <property type="evidence" value="ECO:0007669"/>
    <property type="project" value="InterPro"/>
</dbReference>
<evidence type="ECO:0000256" key="3">
    <source>
        <dbReference type="ARBA" id="ARBA00022737"/>
    </source>
</evidence>
<protein>
    <submittedName>
        <fullName evidence="5">Uncharacterized protein</fullName>
    </submittedName>
</protein>
<dbReference type="PROSITE" id="PS00101">
    <property type="entry name" value="HEXAPEP_TRANSFERASES"/>
    <property type="match status" value="1"/>
</dbReference>
<dbReference type="Gene3D" id="2.160.10.10">
    <property type="entry name" value="Hexapeptide repeat proteins"/>
    <property type="match status" value="1"/>
</dbReference>
<dbReference type="InterPro" id="IPR005881">
    <property type="entry name" value="Ser_O-AcTrfase"/>
</dbReference>
<sequence length="160" mass="17598">MLIISDLLAISNQISIKMPIGLQLLYQLHNNRYYRNLYYHRIGPIWSALIGWYRLGDKYFTIGKAAKIGKGFWFAHPYSTILAADKIGDNFQCLHCTTLGNTEKGRPTIGNNVALGANVTIIGPVHVGNNVIIGAGSVVVKDILDNCIAVGNPCKPIKFL</sequence>
<proteinExistence type="inferred from homology"/>
<evidence type="ECO:0000256" key="4">
    <source>
        <dbReference type="ARBA" id="ARBA00023315"/>
    </source>
</evidence>
<dbReference type="CDD" id="cd03354">
    <property type="entry name" value="LbH_SAT"/>
    <property type="match status" value="1"/>
</dbReference>
<accession>A0A679HH10</accession>
<dbReference type="PANTHER" id="PTHR43017">
    <property type="entry name" value="GALACTOSIDE O-ACETYLTRANSFERASE"/>
    <property type="match status" value="1"/>
</dbReference>
<dbReference type="Pfam" id="PF00132">
    <property type="entry name" value="Hexapep"/>
    <property type="match status" value="1"/>
</dbReference>
<dbReference type="InterPro" id="IPR039369">
    <property type="entry name" value="LacA-like"/>
</dbReference>
<evidence type="ECO:0000256" key="1">
    <source>
        <dbReference type="ARBA" id="ARBA00007274"/>
    </source>
</evidence>
<dbReference type="GO" id="GO:0008870">
    <property type="term" value="F:galactoside O-acetyltransferase activity"/>
    <property type="evidence" value="ECO:0007669"/>
    <property type="project" value="TreeGrafter"/>
</dbReference>
<keyword evidence="2" id="KW-0808">Transferase</keyword>
<dbReference type="InterPro" id="IPR018357">
    <property type="entry name" value="Hexapep_transf_CS"/>
</dbReference>
<dbReference type="GO" id="GO:0009001">
    <property type="term" value="F:serine O-acetyltransferase activity"/>
    <property type="evidence" value="ECO:0007669"/>
    <property type="project" value="InterPro"/>
</dbReference>
<evidence type="ECO:0000313" key="6">
    <source>
        <dbReference type="Proteomes" id="UP000500882"/>
    </source>
</evidence>